<evidence type="ECO:0000313" key="2">
    <source>
        <dbReference type="EMBL" id="KAH7121391.1"/>
    </source>
</evidence>
<organism evidence="2 3">
    <name type="scientific">Dactylonectria macrodidyma</name>
    <dbReference type="NCBI Taxonomy" id="307937"/>
    <lineage>
        <taxon>Eukaryota</taxon>
        <taxon>Fungi</taxon>
        <taxon>Dikarya</taxon>
        <taxon>Ascomycota</taxon>
        <taxon>Pezizomycotina</taxon>
        <taxon>Sordariomycetes</taxon>
        <taxon>Hypocreomycetidae</taxon>
        <taxon>Hypocreales</taxon>
        <taxon>Nectriaceae</taxon>
        <taxon>Dactylonectria</taxon>
    </lineage>
</organism>
<name>A0A9P9DMT2_9HYPO</name>
<dbReference type="Proteomes" id="UP000738349">
    <property type="component" value="Unassembled WGS sequence"/>
</dbReference>
<feature type="region of interest" description="Disordered" evidence="1">
    <location>
        <begin position="34"/>
        <end position="57"/>
    </location>
</feature>
<dbReference type="EMBL" id="JAGMUV010000024">
    <property type="protein sequence ID" value="KAH7121391.1"/>
    <property type="molecule type" value="Genomic_DNA"/>
</dbReference>
<dbReference type="AlphaFoldDB" id="A0A9P9DMT2"/>
<dbReference type="OrthoDB" id="5201563at2759"/>
<evidence type="ECO:0000313" key="3">
    <source>
        <dbReference type="Proteomes" id="UP000738349"/>
    </source>
</evidence>
<proteinExistence type="predicted"/>
<comment type="caution">
    <text evidence="2">The sequence shown here is derived from an EMBL/GenBank/DDBJ whole genome shotgun (WGS) entry which is preliminary data.</text>
</comment>
<keyword evidence="3" id="KW-1185">Reference proteome</keyword>
<evidence type="ECO:0000256" key="1">
    <source>
        <dbReference type="SAM" id="MobiDB-lite"/>
    </source>
</evidence>
<sequence>MARNQRSPVPRVPWHRLCVRLNFYPAASLMQLETPSTKPGSTHTHSLTLGPQPSLSRRMSATNTTTVYLTGQTVPSDYALYRSPARAEDGDASVPEPEPDLQSALGPTANPLDWQDQWRRVPSYRPRRNQAGPERDTGRTAMEARIIHFFFGGLIMVSEVNRIWRKAVSSRPGDFFRYKIGGEW</sequence>
<feature type="region of interest" description="Disordered" evidence="1">
    <location>
        <begin position="85"/>
        <end position="112"/>
    </location>
</feature>
<accession>A0A9P9DMT2</accession>
<reference evidence="2" key="1">
    <citation type="journal article" date="2021" name="Nat. Commun.">
        <title>Genetic determinants of endophytism in the Arabidopsis root mycobiome.</title>
        <authorList>
            <person name="Mesny F."/>
            <person name="Miyauchi S."/>
            <person name="Thiergart T."/>
            <person name="Pickel B."/>
            <person name="Atanasova L."/>
            <person name="Karlsson M."/>
            <person name="Huettel B."/>
            <person name="Barry K.W."/>
            <person name="Haridas S."/>
            <person name="Chen C."/>
            <person name="Bauer D."/>
            <person name="Andreopoulos W."/>
            <person name="Pangilinan J."/>
            <person name="LaButti K."/>
            <person name="Riley R."/>
            <person name="Lipzen A."/>
            <person name="Clum A."/>
            <person name="Drula E."/>
            <person name="Henrissat B."/>
            <person name="Kohler A."/>
            <person name="Grigoriev I.V."/>
            <person name="Martin F.M."/>
            <person name="Hacquard S."/>
        </authorList>
    </citation>
    <scope>NUCLEOTIDE SEQUENCE</scope>
    <source>
        <strain evidence="2">MPI-CAGE-AT-0147</strain>
    </source>
</reference>
<gene>
    <name evidence="2" type="ORF">EDB81DRAFT_861382</name>
</gene>
<protein>
    <submittedName>
        <fullName evidence="2">Uncharacterized protein</fullName>
    </submittedName>
</protein>